<dbReference type="InterPro" id="IPR024571">
    <property type="entry name" value="ERAP1-like_C_dom"/>
</dbReference>
<dbReference type="SUPFAM" id="SSF55486">
    <property type="entry name" value="Metalloproteases ('zincins'), catalytic domain"/>
    <property type="match status" value="1"/>
</dbReference>
<evidence type="ECO:0000259" key="10">
    <source>
        <dbReference type="Pfam" id="PF01433"/>
    </source>
</evidence>
<feature type="binding site" evidence="8">
    <location>
        <position position="684"/>
    </location>
    <ligand>
        <name>Zn(2+)</name>
        <dbReference type="ChEBI" id="CHEBI:29105"/>
        <note>catalytic</note>
    </ligand>
</feature>
<organism evidence="14 15">
    <name type="scientific">Toxocara canis</name>
    <name type="common">Canine roundworm</name>
    <dbReference type="NCBI Taxonomy" id="6265"/>
    <lineage>
        <taxon>Eukaryota</taxon>
        <taxon>Metazoa</taxon>
        <taxon>Ecdysozoa</taxon>
        <taxon>Nematoda</taxon>
        <taxon>Chromadorea</taxon>
        <taxon>Rhabditida</taxon>
        <taxon>Spirurina</taxon>
        <taxon>Ascaridomorpha</taxon>
        <taxon>Ascaridoidea</taxon>
        <taxon>Toxocaridae</taxon>
        <taxon>Toxocara</taxon>
    </lineage>
</organism>
<dbReference type="InterPro" id="IPR042097">
    <property type="entry name" value="Aminopeptidase_N-like_N_sf"/>
</dbReference>
<sequence length="1192" mass="134370">MDGDKFAFNREFCILQQVAPNVQSAFTGGCYRVWYDDRTWAPIREQLKTNLMVFDELTRAQFISDAYALRERGSVPWSRVLEMVEFLQRETEYAPHFAFQRVRDKLLTAFKGTADMQQIKKFVQKSIDSAYLKHGWSASTDWATASLTTLVTEAACATGDEGCLYNAATLFSKFLTNCQYSVTGTGLCNSDVAADVRRTQYCYGLKRNLQDGVTLVKTMIVWLKENSYYFHRDEDNLLNALACSGDRTLTNSLIADVLTGKYPVTLLEYISQHDDTDSLLWEYFKAHTNEVVYGVPNFSDYAKATAATWNTAQQLNEIDAFLASNEGSSLSNENKQVMADVRATIQHASSSFFKTPSAEGRIKEKQLLVNKAMPEKDKRVPNVLEPKEYYIRIQPYFPYSGVELPPGRNLTFDGVTTFIFTVNRPTSTFTLHALNLEFNEVTLTDANGNRLGTPSVTVNASYEHVIVHPQQTPTVGSTYILQFKYIGLINSYTLGGLFHTYYLDAHGREHWIIATHMQTGVQTRAMFPCLDEPAYKAIFHVTVVYPKGLVALSNMMERQDGWVFIRYPQTPKMSSYLVAFAVGPFVSKSVVNDAGTLIRVWGWEGQEGYLDFALNVSSKCHYSMGEFLDFPYPLSKSDQLGIPEFPAGAMENFGLLIYKYQYIAINPQVHSTDVKQQASAVICHEVAHQWFGDIVTASWWSELVINEGFAHYFQIYIQAKAFRQQSRFLDGKFLIESMQKGLDTDAEVYSSHPIISPERNFDNIVYDKGSSVLRMVKFVLGDDAWQDGLRDFIHTYQYSVADHEMLFAKLTTAAQKHNLIDWCGRPFDASKFLRPWFLQQCFPLVTITNNQLTADSVITQTAFSDITLLPSSNFTYSWPVPLYVSNYVNNTSTLKWIKPSYDNCEIGTVRTKPLRNNELSSPQQSTLSNERAVHWELGNSKMGAFVRVAYDDIGYARLLEDLKTHRSKHFSMADKIAILGDEIDFVRQKEFAGVPFSFRRLIELMTIILPNYPYFGAFKLCQPIIDQLELLFVDGLDYGLFQRFVSALLLDNYQKLGWTPTGDWDNDMARFTMLPYVARYGVGDSASEALKLFDTFVNDCKSTTTGVNNCSRLVHVIPLPDDVAVLPSTSSAVAIISTSDIVADSATVAAATVTTTTTACCCESPGPNPDSCLAHAVTRLLTIHFRLLASAN</sequence>
<dbReference type="GO" id="GO:0016020">
    <property type="term" value="C:membrane"/>
    <property type="evidence" value="ECO:0007669"/>
    <property type="project" value="TreeGrafter"/>
</dbReference>
<dbReference type="Gene3D" id="1.10.390.10">
    <property type="entry name" value="Neutral Protease Domain 2"/>
    <property type="match status" value="1"/>
</dbReference>
<dbReference type="CDD" id="cd09601">
    <property type="entry name" value="M1_APN-Q_like"/>
    <property type="match status" value="1"/>
</dbReference>
<evidence type="ECO:0000256" key="1">
    <source>
        <dbReference type="ARBA" id="ARBA00010136"/>
    </source>
</evidence>
<reference evidence="15" key="1">
    <citation type="submission" date="2016-06" db="UniProtKB">
        <authorList>
            <consortium name="WormBaseParasite"/>
        </authorList>
    </citation>
    <scope>IDENTIFICATION</scope>
</reference>
<keyword evidence="2" id="KW-0645">Protease</keyword>
<comment type="similarity">
    <text evidence="1">Belongs to the peptidase M1 family.</text>
</comment>
<dbReference type="PANTHER" id="PTHR11533:SF293">
    <property type="entry name" value="AMINOPEPTIDASE-2-RELATED"/>
    <property type="match status" value="1"/>
</dbReference>
<comment type="cofactor">
    <cofactor evidence="8">
        <name>Zn(2+)</name>
        <dbReference type="ChEBI" id="CHEBI:29105"/>
    </cofactor>
    <text evidence="8">Binds 1 zinc ion per subunit.</text>
</comment>
<dbReference type="InterPro" id="IPR050344">
    <property type="entry name" value="Peptidase_M1_aminopeptidases"/>
</dbReference>
<dbReference type="Gene3D" id="2.60.40.1730">
    <property type="entry name" value="tricorn interacting facor f3 domain"/>
    <property type="match status" value="1"/>
</dbReference>
<dbReference type="GO" id="GO:0008270">
    <property type="term" value="F:zinc ion binding"/>
    <property type="evidence" value="ECO:0007669"/>
    <property type="project" value="InterPro"/>
</dbReference>
<dbReference type="SUPFAM" id="SSF63737">
    <property type="entry name" value="Leukotriene A4 hydrolase N-terminal domain"/>
    <property type="match status" value="1"/>
</dbReference>
<proteinExistence type="inferred from homology"/>
<feature type="active site" description="Proton acceptor" evidence="7">
    <location>
        <position position="685"/>
    </location>
</feature>
<dbReference type="GO" id="GO:0042277">
    <property type="term" value="F:peptide binding"/>
    <property type="evidence" value="ECO:0007669"/>
    <property type="project" value="TreeGrafter"/>
</dbReference>
<dbReference type="GO" id="GO:0005615">
    <property type="term" value="C:extracellular space"/>
    <property type="evidence" value="ECO:0007669"/>
    <property type="project" value="TreeGrafter"/>
</dbReference>
<evidence type="ECO:0000313" key="13">
    <source>
        <dbReference type="EMBL" id="VDM46053.1"/>
    </source>
</evidence>
<evidence type="ECO:0000259" key="11">
    <source>
        <dbReference type="Pfam" id="PF11838"/>
    </source>
</evidence>
<keyword evidence="4" id="KW-0378">Hydrolase</keyword>
<keyword evidence="14" id="KW-1185">Reference proteome</keyword>
<feature type="domain" description="ERAP1-like C-terminal" evidence="11">
    <location>
        <begin position="937"/>
        <end position="1099"/>
    </location>
</feature>
<dbReference type="PROSITE" id="PS51257">
    <property type="entry name" value="PROKAR_LIPOPROTEIN"/>
    <property type="match status" value="1"/>
</dbReference>
<feature type="site" description="Transition state stabilizer" evidence="9">
    <location>
        <position position="766"/>
    </location>
</feature>
<reference evidence="13 14" key="2">
    <citation type="submission" date="2018-11" db="EMBL/GenBank/DDBJ databases">
        <authorList>
            <consortium name="Pathogen Informatics"/>
        </authorList>
    </citation>
    <scope>NUCLEOTIDE SEQUENCE [LARGE SCALE GENOMIC DNA]</scope>
</reference>
<evidence type="ECO:0000256" key="9">
    <source>
        <dbReference type="PIRSR" id="PIRSR634016-4"/>
    </source>
</evidence>
<evidence type="ECO:0000256" key="2">
    <source>
        <dbReference type="ARBA" id="ARBA00022670"/>
    </source>
</evidence>
<evidence type="ECO:0000256" key="3">
    <source>
        <dbReference type="ARBA" id="ARBA00022723"/>
    </source>
</evidence>
<dbReference type="GO" id="GO:0005737">
    <property type="term" value="C:cytoplasm"/>
    <property type="evidence" value="ECO:0007669"/>
    <property type="project" value="TreeGrafter"/>
</dbReference>
<dbReference type="GO" id="GO:0006508">
    <property type="term" value="P:proteolysis"/>
    <property type="evidence" value="ECO:0007669"/>
    <property type="project" value="UniProtKB-KW"/>
</dbReference>
<dbReference type="GO" id="GO:0043171">
    <property type="term" value="P:peptide catabolic process"/>
    <property type="evidence" value="ECO:0007669"/>
    <property type="project" value="TreeGrafter"/>
</dbReference>
<dbReference type="AlphaFoldDB" id="A0A183V1W2"/>
<dbReference type="InterPro" id="IPR001930">
    <property type="entry name" value="Peptidase_M1"/>
</dbReference>
<dbReference type="InterPro" id="IPR014782">
    <property type="entry name" value="Peptidase_M1_dom"/>
</dbReference>
<feature type="domain" description="ERAP1-like C-terminal" evidence="11">
    <location>
        <begin position="29"/>
        <end position="342"/>
    </location>
</feature>
<evidence type="ECO:0000313" key="15">
    <source>
        <dbReference type="WBParaSite" id="TCNE_0001473201-mRNA-1"/>
    </source>
</evidence>
<dbReference type="Pfam" id="PF17900">
    <property type="entry name" value="Peptidase_M1_N"/>
    <property type="match status" value="1"/>
</dbReference>
<dbReference type="Proteomes" id="UP000050794">
    <property type="component" value="Unassembled WGS sequence"/>
</dbReference>
<dbReference type="WBParaSite" id="TCNE_0001473201-mRNA-1">
    <property type="protein sequence ID" value="TCNE_0001473201-mRNA-1"/>
    <property type="gene ID" value="TCNE_0001473201"/>
</dbReference>
<dbReference type="GO" id="GO:0070006">
    <property type="term" value="F:metalloaminopeptidase activity"/>
    <property type="evidence" value="ECO:0007669"/>
    <property type="project" value="TreeGrafter"/>
</dbReference>
<keyword evidence="5 8" id="KW-0862">Zinc</keyword>
<dbReference type="InterPro" id="IPR027268">
    <property type="entry name" value="Peptidase_M4/M1_CTD_sf"/>
</dbReference>
<dbReference type="InterPro" id="IPR034016">
    <property type="entry name" value="M1_APN-typ"/>
</dbReference>
<evidence type="ECO:0000259" key="12">
    <source>
        <dbReference type="Pfam" id="PF17900"/>
    </source>
</evidence>
<name>A0A183V1W2_TOXCA</name>
<feature type="domain" description="Peptidase M1 membrane alanine aminopeptidase" evidence="10">
    <location>
        <begin position="612"/>
        <end position="816"/>
    </location>
</feature>
<keyword evidence="3 8" id="KW-0479">Metal-binding</keyword>
<evidence type="ECO:0000256" key="6">
    <source>
        <dbReference type="ARBA" id="ARBA00023049"/>
    </source>
</evidence>
<evidence type="ECO:0000256" key="4">
    <source>
        <dbReference type="ARBA" id="ARBA00022801"/>
    </source>
</evidence>
<dbReference type="Gene3D" id="1.25.50.20">
    <property type="match status" value="2"/>
</dbReference>
<dbReference type="Pfam" id="PF11838">
    <property type="entry name" value="ERAP1_C"/>
    <property type="match status" value="2"/>
</dbReference>
<evidence type="ECO:0000313" key="14">
    <source>
        <dbReference type="Proteomes" id="UP000050794"/>
    </source>
</evidence>
<dbReference type="Pfam" id="PF01433">
    <property type="entry name" value="Peptidase_M1"/>
    <property type="match status" value="1"/>
</dbReference>
<keyword evidence="6" id="KW-0482">Metalloprotease</keyword>
<accession>A0A183V1W2</accession>
<dbReference type="PRINTS" id="PR00756">
    <property type="entry name" value="ALADIPTASE"/>
</dbReference>
<evidence type="ECO:0000256" key="5">
    <source>
        <dbReference type="ARBA" id="ARBA00022833"/>
    </source>
</evidence>
<protein>
    <submittedName>
        <fullName evidence="15">A2M domain-containing protein</fullName>
    </submittedName>
</protein>
<feature type="binding site" evidence="8">
    <location>
        <position position="707"/>
    </location>
    <ligand>
        <name>Zn(2+)</name>
        <dbReference type="ChEBI" id="CHEBI:29105"/>
        <note>catalytic</note>
    </ligand>
</feature>
<dbReference type="InterPro" id="IPR045357">
    <property type="entry name" value="Aminopeptidase_N-like_N"/>
</dbReference>
<feature type="binding site" evidence="8">
    <location>
        <position position="688"/>
    </location>
    <ligand>
        <name>Zn(2+)</name>
        <dbReference type="ChEBI" id="CHEBI:29105"/>
        <note>catalytic</note>
    </ligand>
</feature>
<dbReference type="EMBL" id="UYWY01022418">
    <property type="protein sequence ID" value="VDM46053.1"/>
    <property type="molecule type" value="Genomic_DNA"/>
</dbReference>
<evidence type="ECO:0000256" key="8">
    <source>
        <dbReference type="PIRSR" id="PIRSR634016-3"/>
    </source>
</evidence>
<feature type="domain" description="Aminopeptidase N-like N-terminal" evidence="12">
    <location>
        <begin position="386"/>
        <end position="577"/>
    </location>
</feature>
<evidence type="ECO:0000256" key="7">
    <source>
        <dbReference type="PIRSR" id="PIRSR634016-1"/>
    </source>
</evidence>
<dbReference type="PANTHER" id="PTHR11533">
    <property type="entry name" value="PROTEASE M1 ZINC METALLOPROTEASE"/>
    <property type="match status" value="1"/>
</dbReference>
<gene>
    <name evidence="13" type="ORF">TCNE_LOCUS14732</name>
</gene>